<feature type="domain" description="RNA polymerase III subunit RPC82-related helix-turn-helix" evidence="11">
    <location>
        <begin position="8"/>
        <end position="66"/>
    </location>
</feature>
<feature type="coiled-coil region" evidence="8">
    <location>
        <begin position="451"/>
        <end position="484"/>
    </location>
</feature>
<organism evidence="13 14">
    <name type="scientific">Umbra pygmaea</name>
    <name type="common">Eastern mudminnow</name>
    <dbReference type="NCBI Taxonomy" id="75934"/>
    <lineage>
        <taxon>Eukaryota</taxon>
        <taxon>Metazoa</taxon>
        <taxon>Chordata</taxon>
        <taxon>Craniata</taxon>
        <taxon>Vertebrata</taxon>
        <taxon>Euteleostomi</taxon>
        <taxon>Actinopterygii</taxon>
        <taxon>Neopterygii</taxon>
        <taxon>Teleostei</taxon>
        <taxon>Protacanthopterygii</taxon>
        <taxon>Esociformes</taxon>
        <taxon>Umbridae</taxon>
        <taxon>Umbra</taxon>
    </lineage>
</organism>
<evidence type="ECO:0000256" key="4">
    <source>
        <dbReference type="ARBA" id="ARBA00022478"/>
    </source>
</evidence>
<keyword evidence="5 7" id="KW-0804">Transcription</keyword>
<dbReference type="PANTHER" id="PTHR12949:SF0">
    <property type="entry name" value="DNA-DIRECTED RNA POLYMERASE III SUBUNIT RPC3"/>
    <property type="match status" value="1"/>
</dbReference>
<accession>A0ABD0WXZ6</accession>
<evidence type="ECO:0000256" key="9">
    <source>
        <dbReference type="SAM" id="MobiDB-lite"/>
    </source>
</evidence>
<dbReference type="EMBL" id="JAGEUA010000004">
    <property type="protein sequence ID" value="KAL0985218.1"/>
    <property type="molecule type" value="Genomic_DNA"/>
</dbReference>
<reference evidence="13 14" key="1">
    <citation type="submission" date="2024-06" db="EMBL/GenBank/DDBJ databases">
        <authorList>
            <person name="Pan Q."/>
            <person name="Wen M."/>
            <person name="Jouanno E."/>
            <person name="Zahm M."/>
            <person name="Klopp C."/>
            <person name="Cabau C."/>
            <person name="Louis A."/>
            <person name="Berthelot C."/>
            <person name="Parey E."/>
            <person name="Roest Crollius H."/>
            <person name="Montfort J."/>
            <person name="Robinson-Rechavi M."/>
            <person name="Bouchez O."/>
            <person name="Lampietro C."/>
            <person name="Lopez Roques C."/>
            <person name="Donnadieu C."/>
            <person name="Postlethwait J."/>
            <person name="Bobe J."/>
            <person name="Verreycken H."/>
            <person name="Guiguen Y."/>
        </authorList>
    </citation>
    <scope>NUCLEOTIDE SEQUENCE [LARGE SCALE GENOMIC DNA]</scope>
    <source>
        <strain evidence="13">Up_M1</strain>
        <tissue evidence="13">Testis</tissue>
    </source>
</reference>
<dbReference type="Pfam" id="PF05645">
    <property type="entry name" value="RNA_pol_Rpc82"/>
    <property type="match status" value="1"/>
</dbReference>
<dbReference type="InterPro" id="IPR036388">
    <property type="entry name" value="WH-like_DNA-bd_sf"/>
</dbReference>
<evidence type="ECO:0000259" key="10">
    <source>
        <dbReference type="Pfam" id="PF05645"/>
    </source>
</evidence>
<feature type="domain" description="DNA-directed RNA polymerase III subunit RPC3 winged-helix" evidence="12">
    <location>
        <begin position="357"/>
        <end position="433"/>
    </location>
</feature>
<dbReference type="FunFam" id="1.10.10.10:FF:000218">
    <property type="entry name" value="DNA-directed RNA polymerase III subunit RPC3"/>
    <property type="match status" value="1"/>
</dbReference>
<dbReference type="GO" id="GO:0005666">
    <property type="term" value="C:RNA polymerase III complex"/>
    <property type="evidence" value="ECO:0007669"/>
    <property type="project" value="UniProtKB-UniRule"/>
</dbReference>
<keyword evidence="14" id="KW-1185">Reference proteome</keyword>
<dbReference type="Proteomes" id="UP001557470">
    <property type="component" value="Unassembled WGS sequence"/>
</dbReference>
<feature type="compositionally biased region" description="Basic and acidic residues" evidence="9">
    <location>
        <begin position="215"/>
        <end position="232"/>
    </location>
</feature>
<evidence type="ECO:0000313" key="13">
    <source>
        <dbReference type="EMBL" id="KAL0985218.1"/>
    </source>
</evidence>
<dbReference type="FunFam" id="1.10.10.10:FF:000199">
    <property type="entry name" value="DNA-directed RNA polymerase III subunit RPC3"/>
    <property type="match status" value="1"/>
</dbReference>
<evidence type="ECO:0000313" key="14">
    <source>
        <dbReference type="Proteomes" id="UP001557470"/>
    </source>
</evidence>
<dbReference type="FunFam" id="1.10.10.10:FF:000262">
    <property type="entry name" value="DNA-directed RNA polymerase III subunit RPC3"/>
    <property type="match status" value="1"/>
</dbReference>
<dbReference type="GO" id="GO:0003697">
    <property type="term" value="F:single-stranded DNA binding"/>
    <property type="evidence" value="ECO:0007669"/>
    <property type="project" value="UniProtKB-UniRule"/>
</dbReference>
<proteinExistence type="inferred from homology"/>
<dbReference type="InterPro" id="IPR008806">
    <property type="entry name" value="RNA_pol_III_Rpc82_C"/>
</dbReference>
<comment type="caution">
    <text evidence="13">The sequence shown here is derived from an EMBL/GenBank/DDBJ whole genome shotgun (WGS) entry which is preliminary data.</text>
</comment>
<evidence type="ECO:0000256" key="3">
    <source>
        <dbReference type="ARBA" id="ARBA00016689"/>
    </source>
</evidence>
<dbReference type="FunFam" id="1.10.10.10:FF:000256">
    <property type="entry name" value="DNA-directed RNA polymerase III subunit RPC3"/>
    <property type="match status" value="1"/>
</dbReference>
<sequence length="540" mass="60833">MTAQEVRLCGLLLQEHFGDVVEKIGTHLLRSGAQNLRTIANETNTPLDLVKKSLCVLVQHGACEFGSGRRGPGSPVEYRADSERVLRILRYPRYIYTAKTLYGDTGELIVEEVLQRGHMTLSNTVKTVADRLTHNMEEGRNMEYSEVSSTFSKLVETHFLQRCPPVAEMGAAPPTTTPATHGAPASVAPPTAESNPDCYKLPPVKLIGCGKRRHSGDDTEDQRGGKKAKMDSESCGDEGIYWQVNFERFHQHFRDQAIISAVSSKLDQTSSEIVRTMLRMSEVTTTPSAAYTQPLSANEIFRSLPPNYSISRPILDQYLTLLVDDPMEFVGKSGDSGGGMYVVNLHRALANLARATLESVVQERFGSRSARIFRLLLRKRHLEQKQVEDFAMIPAKEAKDMLYTLLSENLVQLQEIPKTPDHAPSRTFYLYTVNQLPTARLLLQRCYKTVANLIERRLHETKENKRLLEKSQRIEAILASLQASEAEPEQLTEVEDMITAPERQQLEALRRHINKLDCAENQVDETVFLLESYIFSTRTK</sequence>
<keyword evidence="4 7" id="KW-0240">DNA-directed RNA polymerase</keyword>
<evidence type="ECO:0000256" key="6">
    <source>
        <dbReference type="ARBA" id="ARBA00023242"/>
    </source>
</evidence>
<comment type="subunit">
    <text evidence="7">Component of the RNA polymerase III (Pol III) complex consisting of 17 subunits.</text>
</comment>
<comment type="function">
    <text evidence="7">DNA-dependent RNA polymerase catalyzes the transcription of DNA into RNA using the four ribonucleoside triphosphates as substrates. Specific core component of RNA polymerase III which synthesizes small RNAs, such as 5S rRNA and tRNAs.</text>
</comment>
<dbReference type="AlphaFoldDB" id="A0ABD0WXZ6"/>
<feature type="compositionally biased region" description="Low complexity" evidence="9">
    <location>
        <begin position="172"/>
        <end position="185"/>
    </location>
</feature>
<keyword evidence="6 7" id="KW-0539">Nucleus</keyword>
<evidence type="ECO:0000256" key="2">
    <source>
        <dbReference type="ARBA" id="ARBA00007206"/>
    </source>
</evidence>
<dbReference type="InterPro" id="IPR039748">
    <property type="entry name" value="RPC3"/>
</dbReference>
<gene>
    <name evidence="13" type="ORF">UPYG_G00154210</name>
</gene>
<dbReference type="InterPro" id="IPR013197">
    <property type="entry name" value="RNA_pol_III_RPC82-rel_HTH"/>
</dbReference>
<dbReference type="Pfam" id="PF22536">
    <property type="entry name" value="WHD_POLR3C"/>
    <property type="match status" value="1"/>
</dbReference>
<evidence type="ECO:0000256" key="7">
    <source>
        <dbReference type="RuleBase" id="RU367076"/>
    </source>
</evidence>
<comment type="subcellular location">
    <subcellularLocation>
        <location evidence="1 7">Nucleus</location>
    </subcellularLocation>
</comment>
<dbReference type="InterPro" id="IPR055207">
    <property type="entry name" value="POLR3C_WHD"/>
</dbReference>
<feature type="domain" description="RNA polymerase III Rpc82 C -terminal" evidence="10">
    <location>
        <begin position="149"/>
        <end position="352"/>
    </location>
</feature>
<evidence type="ECO:0000259" key="11">
    <source>
        <dbReference type="Pfam" id="PF08221"/>
    </source>
</evidence>
<dbReference type="Pfam" id="PF20912">
    <property type="entry name" value="RPC3_helical"/>
    <property type="match status" value="1"/>
</dbReference>
<protein>
    <recommendedName>
        <fullName evidence="3 7">DNA-directed RNA polymerase III subunit RPC3</fullName>
        <shortName evidence="7">RNA polymerase III subunit C3</shortName>
    </recommendedName>
</protein>
<comment type="similarity">
    <text evidence="2 7">Belongs to the eukaryotic RPC3/POLR3C RNA polymerase subunit family.</text>
</comment>
<dbReference type="Gene3D" id="1.10.10.10">
    <property type="entry name" value="Winged helix-like DNA-binding domain superfamily/Winged helix DNA-binding domain"/>
    <property type="match status" value="4"/>
</dbReference>
<dbReference type="Pfam" id="PF08221">
    <property type="entry name" value="HTH_9"/>
    <property type="match status" value="1"/>
</dbReference>
<keyword evidence="8" id="KW-0175">Coiled coil</keyword>
<evidence type="ECO:0000259" key="12">
    <source>
        <dbReference type="Pfam" id="PF22536"/>
    </source>
</evidence>
<feature type="region of interest" description="Disordered" evidence="9">
    <location>
        <begin position="209"/>
        <end position="232"/>
    </location>
</feature>
<evidence type="ECO:0000256" key="5">
    <source>
        <dbReference type="ARBA" id="ARBA00023163"/>
    </source>
</evidence>
<evidence type="ECO:0000256" key="8">
    <source>
        <dbReference type="SAM" id="Coils"/>
    </source>
</evidence>
<dbReference type="Gene3D" id="6.10.140.1450">
    <property type="match status" value="1"/>
</dbReference>
<feature type="region of interest" description="Disordered" evidence="9">
    <location>
        <begin position="172"/>
        <end position="195"/>
    </location>
</feature>
<name>A0ABD0WXZ6_UMBPY</name>
<dbReference type="PANTHER" id="PTHR12949">
    <property type="entry name" value="RNA POLYMERASE III DNA DIRECTED -RELATED"/>
    <property type="match status" value="1"/>
</dbReference>
<evidence type="ECO:0000256" key="1">
    <source>
        <dbReference type="ARBA" id="ARBA00004123"/>
    </source>
</evidence>